<organism evidence="1 2">
    <name type="scientific">Kosakonia arachidis</name>
    <dbReference type="NCBI Taxonomy" id="551989"/>
    <lineage>
        <taxon>Bacteria</taxon>
        <taxon>Pseudomonadati</taxon>
        <taxon>Pseudomonadota</taxon>
        <taxon>Gammaproteobacteria</taxon>
        <taxon>Enterobacterales</taxon>
        <taxon>Enterobacteriaceae</taxon>
        <taxon>Kosakonia</taxon>
    </lineage>
</organism>
<name>A0A1I7C652_9ENTR</name>
<keyword evidence="2" id="KW-1185">Reference proteome</keyword>
<dbReference type="AlphaFoldDB" id="A0A1I7C652"/>
<accession>A0A1I7C652</accession>
<evidence type="ECO:0000313" key="1">
    <source>
        <dbReference type="EMBL" id="SFT94906.1"/>
    </source>
</evidence>
<evidence type="ECO:0000313" key="2">
    <source>
        <dbReference type="Proteomes" id="UP000199187"/>
    </source>
</evidence>
<protein>
    <submittedName>
        <fullName evidence="1">Uncharacterized protein</fullName>
    </submittedName>
</protein>
<sequence length="35" mass="3999">MLPWLTRLEVCFSTVLLLVPEKTRGYRADFGGTMP</sequence>
<dbReference type="EMBL" id="FPAU01000003">
    <property type="protein sequence ID" value="SFT94906.1"/>
    <property type="molecule type" value="Genomic_DNA"/>
</dbReference>
<dbReference type="RefSeq" id="WP_139234409.1">
    <property type="nucleotide sequence ID" value="NZ_CP045300.1"/>
</dbReference>
<dbReference type="Proteomes" id="UP000199187">
    <property type="component" value="Unassembled WGS sequence"/>
</dbReference>
<reference evidence="2" key="1">
    <citation type="submission" date="2016-10" db="EMBL/GenBank/DDBJ databases">
        <authorList>
            <person name="Varghese N."/>
            <person name="Submissions S."/>
        </authorList>
    </citation>
    <scope>NUCLEOTIDE SEQUENCE [LARGE SCALE GENOMIC DNA]</scope>
    <source>
        <strain evidence="2">Ah-143</strain>
    </source>
</reference>
<proteinExistence type="predicted"/>
<gene>
    <name evidence="1" type="ORF">SAMN05192562_103273</name>
</gene>